<evidence type="ECO:0000313" key="15">
    <source>
        <dbReference type="Proteomes" id="UP000440732"/>
    </source>
</evidence>
<dbReference type="Proteomes" id="UP000488956">
    <property type="component" value="Unassembled WGS sequence"/>
</dbReference>
<evidence type="ECO:0000313" key="3">
    <source>
        <dbReference type="EMBL" id="KAE9134576.1"/>
    </source>
</evidence>
<proteinExistence type="predicted"/>
<dbReference type="EMBL" id="QXGC01000059">
    <property type="protein sequence ID" value="KAE9252054.1"/>
    <property type="molecule type" value="Genomic_DNA"/>
</dbReference>
<dbReference type="AlphaFoldDB" id="A0A6A3UQ06"/>
<evidence type="ECO:0000313" key="12">
    <source>
        <dbReference type="Proteomes" id="UP000433483"/>
    </source>
</evidence>
<dbReference type="EMBL" id="QXGA01000063">
    <property type="protein sequence ID" value="KAE9153642.1"/>
    <property type="molecule type" value="Genomic_DNA"/>
</dbReference>
<gene>
    <name evidence="9" type="ORF">PF001_g488</name>
    <name evidence="8" type="ORF">PF002_g3041</name>
    <name evidence="7" type="ORF">PF004_g2162</name>
    <name evidence="6" type="ORF">PF005_g1841</name>
    <name evidence="5" type="ORF">PF006_g2259</name>
    <name evidence="4" type="ORF">PF007_g2693</name>
    <name evidence="10" type="ORF">PF008_g2495</name>
    <name evidence="1" type="ORF">PF009_g2939</name>
    <name evidence="3" type="ORF">PF010_g2413</name>
    <name evidence="2" type="ORF">PF011_g2110</name>
</gene>
<dbReference type="EMBL" id="QXFX01000065">
    <property type="protein sequence ID" value="KAE9134576.1"/>
    <property type="molecule type" value="Genomic_DNA"/>
</dbReference>
<evidence type="ECO:0000313" key="8">
    <source>
        <dbReference type="EMBL" id="KAE9254085.1"/>
    </source>
</evidence>
<evidence type="ECO:0000313" key="14">
    <source>
        <dbReference type="Proteomes" id="UP000440367"/>
    </source>
</evidence>
<evidence type="ECO:0000313" key="17">
    <source>
        <dbReference type="Proteomes" id="UP000460718"/>
    </source>
</evidence>
<dbReference type="Proteomes" id="UP000440732">
    <property type="component" value="Unassembled WGS sequence"/>
</dbReference>
<comment type="caution">
    <text evidence="5">The sequence shown here is derived from an EMBL/GenBank/DDBJ whole genome shotgun (WGS) entry which is preliminary data.</text>
</comment>
<evidence type="ECO:0000313" key="10">
    <source>
        <dbReference type="EMBL" id="KAE9358891.1"/>
    </source>
</evidence>
<evidence type="ECO:0000313" key="9">
    <source>
        <dbReference type="EMBL" id="KAE9330263.1"/>
    </source>
</evidence>
<dbReference type="EMBL" id="QXFW01000062">
    <property type="protein sequence ID" value="KAE9027312.1"/>
    <property type="molecule type" value="Genomic_DNA"/>
</dbReference>
<evidence type="ECO:0000313" key="16">
    <source>
        <dbReference type="Proteomes" id="UP000441208"/>
    </source>
</evidence>
<dbReference type="EMBL" id="QXFZ01000074">
    <property type="protein sequence ID" value="KAE9135047.1"/>
    <property type="molecule type" value="Genomic_DNA"/>
</dbReference>
<protein>
    <submittedName>
        <fullName evidence="5">Uncharacterized protein</fullName>
    </submittedName>
</protein>
<evidence type="ECO:0000313" key="6">
    <source>
        <dbReference type="EMBL" id="KAE9234557.1"/>
    </source>
</evidence>
<dbReference type="EMBL" id="QXGE01000009">
    <property type="protein sequence ID" value="KAE9330263.1"/>
    <property type="molecule type" value="Genomic_DNA"/>
</dbReference>
<evidence type="ECO:0000313" key="20">
    <source>
        <dbReference type="Proteomes" id="UP000488956"/>
    </source>
</evidence>
<evidence type="ECO:0000313" key="11">
    <source>
        <dbReference type="Proteomes" id="UP000429523"/>
    </source>
</evidence>
<dbReference type="Proteomes" id="UP000460718">
    <property type="component" value="Unassembled WGS sequence"/>
</dbReference>
<dbReference type="EMBL" id="QXGB01000046">
    <property type="protein sequence ID" value="KAE9234557.1"/>
    <property type="molecule type" value="Genomic_DNA"/>
</dbReference>
<evidence type="ECO:0000313" key="13">
    <source>
        <dbReference type="Proteomes" id="UP000437068"/>
    </source>
</evidence>
<name>A0A6A3UQ06_9STRA</name>
<dbReference type="Proteomes" id="UP000429523">
    <property type="component" value="Unassembled WGS sequence"/>
</dbReference>
<evidence type="ECO:0000313" key="1">
    <source>
        <dbReference type="EMBL" id="KAE8947473.1"/>
    </source>
</evidence>
<evidence type="ECO:0000313" key="18">
    <source>
        <dbReference type="Proteomes" id="UP000476176"/>
    </source>
</evidence>
<dbReference type="Proteomes" id="UP000476176">
    <property type="component" value="Unassembled WGS sequence"/>
</dbReference>
<evidence type="ECO:0000313" key="2">
    <source>
        <dbReference type="EMBL" id="KAE9027312.1"/>
    </source>
</evidence>
<organism evidence="5 15">
    <name type="scientific">Phytophthora fragariae</name>
    <dbReference type="NCBI Taxonomy" id="53985"/>
    <lineage>
        <taxon>Eukaryota</taxon>
        <taxon>Sar</taxon>
        <taxon>Stramenopiles</taxon>
        <taxon>Oomycota</taxon>
        <taxon>Peronosporomycetes</taxon>
        <taxon>Peronosporales</taxon>
        <taxon>Peronosporaceae</taxon>
        <taxon>Phytophthora</taxon>
    </lineage>
</organism>
<keyword evidence="12" id="KW-1185">Reference proteome</keyword>
<evidence type="ECO:0000313" key="19">
    <source>
        <dbReference type="Proteomes" id="UP000486351"/>
    </source>
</evidence>
<dbReference type="Proteomes" id="UP000437068">
    <property type="component" value="Unassembled WGS sequence"/>
</dbReference>
<dbReference type="EMBL" id="QXGD01000083">
    <property type="protein sequence ID" value="KAE9254085.1"/>
    <property type="molecule type" value="Genomic_DNA"/>
</dbReference>
<dbReference type="EMBL" id="QXFY01000068">
    <property type="protein sequence ID" value="KAE9358891.1"/>
    <property type="molecule type" value="Genomic_DNA"/>
</dbReference>
<dbReference type="Proteomes" id="UP000486351">
    <property type="component" value="Unassembled WGS sequence"/>
</dbReference>
<dbReference type="Proteomes" id="UP000440367">
    <property type="component" value="Unassembled WGS sequence"/>
</dbReference>
<accession>A0A6A3UQ06</accession>
<reference evidence="11 12" key="1">
    <citation type="submission" date="2018-08" db="EMBL/GenBank/DDBJ databases">
        <title>Genomic investigation of the strawberry pathogen Phytophthora fragariae indicates pathogenicity is determined by transcriptional variation in three key races.</title>
        <authorList>
            <person name="Adams T.M."/>
            <person name="Armitage A.D."/>
            <person name="Sobczyk M.K."/>
            <person name="Bates H.J."/>
            <person name="Dunwell J.M."/>
            <person name="Nellist C.F."/>
            <person name="Harrison R.J."/>
        </authorList>
    </citation>
    <scope>NUCLEOTIDE SEQUENCE [LARGE SCALE GENOMIC DNA]</scope>
    <source>
        <strain evidence="9 13">A4</strain>
        <strain evidence="8 14">BC-1</strain>
        <strain evidence="7 18">BC-23</strain>
        <strain evidence="6 12">NOV-27</strain>
        <strain evidence="5 15">NOV-5</strain>
        <strain evidence="4 16">NOV-71</strain>
        <strain evidence="10 19">NOV-77</strain>
        <strain evidence="1 11">NOV-9</strain>
        <strain evidence="3 20">ONT-3</strain>
        <strain evidence="2 17">SCRP245</strain>
    </source>
</reference>
<dbReference type="OrthoDB" id="10275102at2759"/>
<evidence type="ECO:0000313" key="5">
    <source>
        <dbReference type="EMBL" id="KAE9153642.1"/>
    </source>
</evidence>
<dbReference type="EMBL" id="QXGF01000080">
    <property type="protein sequence ID" value="KAE8947473.1"/>
    <property type="molecule type" value="Genomic_DNA"/>
</dbReference>
<evidence type="ECO:0000313" key="7">
    <source>
        <dbReference type="EMBL" id="KAE9252054.1"/>
    </source>
</evidence>
<sequence>MRHTRCTYGACGAALVRHAAQVTAQATAWSLYSSEAQILARRRSIPAVVAAGFC</sequence>
<dbReference type="Proteomes" id="UP000441208">
    <property type="component" value="Unassembled WGS sequence"/>
</dbReference>
<evidence type="ECO:0000313" key="4">
    <source>
        <dbReference type="EMBL" id="KAE9135047.1"/>
    </source>
</evidence>
<dbReference type="Proteomes" id="UP000433483">
    <property type="component" value="Unassembled WGS sequence"/>
</dbReference>